<evidence type="ECO:0000313" key="10">
    <source>
        <dbReference type="Proteomes" id="UP000651482"/>
    </source>
</evidence>
<dbReference type="PANTHER" id="PTHR30193:SF37">
    <property type="entry name" value="INNER MEMBRANE ABC TRANSPORTER PERMEASE PROTEIN YCJO"/>
    <property type="match status" value="1"/>
</dbReference>
<comment type="subcellular location">
    <subcellularLocation>
        <location evidence="1 7">Cell membrane</location>
        <topology evidence="1 7">Multi-pass membrane protein</topology>
    </subcellularLocation>
</comment>
<evidence type="ECO:0000259" key="8">
    <source>
        <dbReference type="PROSITE" id="PS50928"/>
    </source>
</evidence>
<dbReference type="Gene3D" id="1.10.3720.10">
    <property type="entry name" value="MetI-like"/>
    <property type="match status" value="1"/>
</dbReference>
<dbReference type="InterPro" id="IPR051393">
    <property type="entry name" value="ABC_transporter_permease"/>
</dbReference>
<evidence type="ECO:0000256" key="5">
    <source>
        <dbReference type="ARBA" id="ARBA00022989"/>
    </source>
</evidence>
<protein>
    <submittedName>
        <fullName evidence="9">Sugar ABC transporter permease</fullName>
    </submittedName>
</protein>
<dbReference type="GO" id="GO:0005886">
    <property type="term" value="C:plasma membrane"/>
    <property type="evidence" value="ECO:0007669"/>
    <property type="project" value="UniProtKB-SubCell"/>
</dbReference>
<reference evidence="9" key="1">
    <citation type="submission" date="2020-08" db="EMBL/GenBank/DDBJ databases">
        <title>Genome public.</title>
        <authorList>
            <person name="Liu C."/>
            <person name="Sun Q."/>
        </authorList>
    </citation>
    <scope>NUCLEOTIDE SEQUENCE</scope>
    <source>
        <strain evidence="9">NSJ-40</strain>
    </source>
</reference>
<keyword evidence="10" id="KW-1185">Reference proteome</keyword>
<comment type="similarity">
    <text evidence="7">Belongs to the binding-protein-dependent transport system permease family.</text>
</comment>
<keyword evidence="4 7" id="KW-0812">Transmembrane</keyword>
<dbReference type="PROSITE" id="PS50928">
    <property type="entry name" value="ABC_TM1"/>
    <property type="match status" value="1"/>
</dbReference>
<feature type="transmembrane region" description="Helical" evidence="7">
    <location>
        <begin position="78"/>
        <end position="100"/>
    </location>
</feature>
<evidence type="ECO:0000256" key="3">
    <source>
        <dbReference type="ARBA" id="ARBA00022475"/>
    </source>
</evidence>
<feature type="transmembrane region" description="Helical" evidence="7">
    <location>
        <begin position="197"/>
        <end position="220"/>
    </location>
</feature>
<evidence type="ECO:0000256" key="4">
    <source>
        <dbReference type="ARBA" id="ARBA00022692"/>
    </source>
</evidence>
<evidence type="ECO:0000256" key="6">
    <source>
        <dbReference type="ARBA" id="ARBA00023136"/>
    </source>
</evidence>
<feature type="transmembrane region" description="Helical" evidence="7">
    <location>
        <begin position="14"/>
        <end position="36"/>
    </location>
</feature>
<dbReference type="SUPFAM" id="SSF161098">
    <property type="entry name" value="MetI-like"/>
    <property type="match status" value="1"/>
</dbReference>
<dbReference type="AlphaFoldDB" id="A0A926D9G8"/>
<dbReference type="EMBL" id="JACRSN010000013">
    <property type="protein sequence ID" value="MBC8534151.1"/>
    <property type="molecule type" value="Genomic_DNA"/>
</dbReference>
<feature type="domain" description="ABC transmembrane type-1" evidence="8">
    <location>
        <begin position="74"/>
        <end position="278"/>
    </location>
</feature>
<dbReference type="PANTHER" id="PTHR30193">
    <property type="entry name" value="ABC TRANSPORTER PERMEASE PROTEIN"/>
    <property type="match status" value="1"/>
</dbReference>
<evidence type="ECO:0000256" key="7">
    <source>
        <dbReference type="RuleBase" id="RU363032"/>
    </source>
</evidence>
<keyword evidence="6 7" id="KW-0472">Membrane</keyword>
<dbReference type="GO" id="GO:0055085">
    <property type="term" value="P:transmembrane transport"/>
    <property type="evidence" value="ECO:0007669"/>
    <property type="project" value="InterPro"/>
</dbReference>
<keyword evidence="5 7" id="KW-1133">Transmembrane helix</keyword>
<sequence>MLQSKQKRRLLNQLVMFSFLFPAVAIFVFVLLIPFIQGVGIAFTDWNGINPTYNFIGLNNIKYLLNDKQAGNAILNTLYYTVLTCVGVNILALVLTVALNSNVFGHKFLQSVMFLPMITSLVIAAFMWLRIFSDVFPVNFGVASPLTATSTVMPGIALICLWRDTGLAMVIYNAGLQSVPEELREAAKIDGANAWQTFWKITFPMLAPAFTTCITLWLGYGLKAFEYPRVATNGGPGKASETVALFVYNHFFSNNRAGYGQMASIIMLIIVVVITGITTKLLRKREVQL</sequence>
<name>A0A926D9G8_9FIRM</name>
<dbReference type="Proteomes" id="UP000651482">
    <property type="component" value="Unassembled WGS sequence"/>
</dbReference>
<feature type="transmembrane region" description="Helical" evidence="7">
    <location>
        <begin position="112"/>
        <end position="132"/>
    </location>
</feature>
<comment type="caution">
    <text evidence="9">The sequence shown here is derived from an EMBL/GenBank/DDBJ whole genome shotgun (WGS) entry which is preliminary data.</text>
</comment>
<gene>
    <name evidence="9" type="ORF">IAG03_09125</name>
</gene>
<feature type="transmembrane region" description="Helical" evidence="7">
    <location>
        <begin position="262"/>
        <end position="282"/>
    </location>
</feature>
<dbReference type="InterPro" id="IPR000515">
    <property type="entry name" value="MetI-like"/>
</dbReference>
<dbReference type="CDD" id="cd06261">
    <property type="entry name" value="TM_PBP2"/>
    <property type="match status" value="1"/>
</dbReference>
<evidence type="ECO:0000256" key="1">
    <source>
        <dbReference type="ARBA" id="ARBA00004651"/>
    </source>
</evidence>
<dbReference type="InterPro" id="IPR035906">
    <property type="entry name" value="MetI-like_sf"/>
</dbReference>
<proteinExistence type="inferred from homology"/>
<evidence type="ECO:0000256" key="2">
    <source>
        <dbReference type="ARBA" id="ARBA00022448"/>
    </source>
</evidence>
<organism evidence="9 10">
    <name type="scientific">Yeguia hominis</name>
    <dbReference type="NCBI Taxonomy" id="2763662"/>
    <lineage>
        <taxon>Bacteria</taxon>
        <taxon>Bacillati</taxon>
        <taxon>Bacillota</taxon>
        <taxon>Clostridia</taxon>
        <taxon>Eubacteriales</taxon>
        <taxon>Yeguiaceae</taxon>
        <taxon>Yeguia</taxon>
    </lineage>
</organism>
<evidence type="ECO:0000313" key="9">
    <source>
        <dbReference type="EMBL" id="MBC8534151.1"/>
    </source>
</evidence>
<keyword evidence="2 7" id="KW-0813">Transport</keyword>
<accession>A0A926D9G8</accession>
<dbReference type="Pfam" id="PF00528">
    <property type="entry name" value="BPD_transp_1"/>
    <property type="match status" value="1"/>
</dbReference>
<dbReference type="RefSeq" id="WP_249319813.1">
    <property type="nucleotide sequence ID" value="NZ_JACRSN010000013.1"/>
</dbReference>
<keyword evidence="3" id="KW-1003">Cell membrane</keyword>